<evidence type="ECO:0000256" key="1">
    <source>
        <dbReference type="ARBA" id="ARBA00007871"/>
    </source>
</evidence>
<name>I3TEV2_THEC1</name>
<dbReference type="Proteomes" id="UP000005270">
    <property type="component" value="Chromosome"/>
</dbReference>
<keyword evidence="3" id="KW-0238">DNA-binding</keyword>
<dbReference type="EMBL" id="CP003531">
    <property type="protein sequence ID" value="AFK51290.1"/>
    <property type="molecule type" value="Genomic_DNA"/>
</dbReference>
<dbReference type="RefSeq" id="WP_014737540.1">
    <property type="nucleotide sequence ID" value="NC_017954.1"/>
</dbReference>
<dbReference type="GO" id="GO:0003700">
    <property type="term" value="F:DNA-binding transcription factor activity"/>
    <property type="evidence" value="ECO:0007669"/>
    <property type="project" value="InterPro"/>
</dbReference>
<feature type="domain" description="HTH dtxR-type" evidence="5">
    <location>
        <begin position="11"/>
        <end position="70"/>
    </location>
</feature>
<protein>
    <submittedName>
        <fullName evidence="6">Iron dependent repressor</fullName>
    </submittedName>
</protein>
<dbReference type="InterPro" id="IPR036421">
    <property type="entry name" value="Fe_dep_repressor_sf"/>
</dbReference>
<dbReference type="InterPro" id="IPR000835">
    <property type="entry name" value="HTH_MarR-typ"/>
</dbReference>
<dbReference type="FunFam" id="1.10.60.10:FF:000005">
    <property type="entry name" value="Transcriptional regulator MntR protein"/>
    <property type="match status" value="1"/>
</dbReference>
<gene>
    <name evidence="6" type="ordered locus">TCELL_0866</name>
</gene>
<dbReference type="PANTHER" id="PTHR33238:SF7">
    <property type="entry name" value="IRON-DEPENDENT TRANSCRIPTIONAL REGULATOR"/>
    <property type="match status" value="1"/>
</dbReference>
<dbReference type="Pfam" id="PF01325">
    <property type="entry name" value="Fe_dep_repress"/>
    <property type="match status" value="1"/>
</dbReference>
<evidence type="ECO:0000259" key="5">
    <source>
        <dbReference type="PROSITE" id="PS50944"/>
    </source>
</evidence>
<organism evidence="6 7">
    <name type="scientific">Thermogladius calderae (strain DSM 22663 / VKM B-2946 / 1633)</name>
    <dbReference type="NCBI Taxonomy" id="1184251"/>
    <lineage>
        <taxon>Archaea</taxon>
        <taxon>Thermoproteota</taxon>
        <taxon>Thermoprotei</taxon>
        <taxon>Desulfurococcales</taxon>
        <taxon>Desulfurococcaceae</taxon>
        <taxon>Thermogladius</taxon>
    </lineage>
</organism>
<dbReference type="SUPFAM" id="SSF47979">
    <property type="entry name" value="Iron-dependent repressor protein, dimerization domain"/>
    <property type="match status" value="1"/>
</dbReference>
<comment type="similarity">
    <text evidence="1">Belongs to the DtxR/MntR family.</text>
</comment>
<dbReference type="InterPro" id="IPR022687">
    <property type="entry name" value="HTH_DTXR"/>
</dbReference>
<dbReference type="STRING" id="1184251.TCELL_0866"/>
<dbReference type="PROSITE" id="PS50944">
    <property type="entry name" value="HTH_DTXR"/>
    <property type="match status" value="1"/>
</dbReference>
<evidence type="ECO:0000256" key="3">
    <source>
        <dbReference type="ARBA" id="ARBA00023125"/>
    </source>
</evidence>
<dbReference type="SMART" id="SM00529">
    <property type="entry name" value="HTH_DTXR"/>
    <property type="match status" value="1"/>
</dbReference>
<dbReference type="GO" id="GO:0003677">
    <property type="term" value="F:DNA binding"/>
    <property type="evidence" value="ECO:0007669"/>
    <property type="project" value="UniProtKB-KW"/>
</dbReference>
<dbReference type="InParanoid" id="I3TEV2"/>
<dbReference type="KEGG" id="thg:TCELL_0866"/>
<keyword evidence="7" id="KW-1185">Reference proteome</keyword>
<proteinExistence type="inferred from homology"/>
<evidence type="ECO:0000256" key="2">
    <source>
        <dbReference type="ARBA" id="ARBA00023015"/>
    </source>
</evidence>
<dbReference type="InterPro" id="IPR001367">
    <property type="entry name" value="Fe_dep_repressor"/>
</dbReference>
<dbReference type="InterPro" id="IPR022689">
    <property type="entry name" value="Iron_dep_repressor"/>
</dbReference>
<accession>I3TEV2</accession>
<dbReference type="SUPFAM" id="SSF46785">
    <property type="entry name" value="Winged helix' DNA-binding domain"/>
    <property type="match status" value="1"/>
</dbReference>
<dbReference type="InterPro" id="IPR036388">
    <property type="entry name" value="WH-like_DNA-bd_sf"/>
</dbReference>
<dbReference type="eggNOG" id="arCOG02100">
    <property type="taxonomic scope" value="Archaea"/>
</dbReference>
<dbReference type="Gene3D" id="1.10.10.10">
    <property type="entry name" value="Winged helix-like DNA-binding domain superfamily/Winged helix DNA-binding domain"/>
    <property type="match status" value="1"/>
</dbReference>
<dbReference type="Gene3D" id="1.10.60.10">
    <property type="entry name" value="Iron dependent repressor, metal binding and dimerisation domain"/>
    <property type="match status" value="1"/>
</dbReference>
<keyword evidence="2" id="KW-0805">Transcription regulation</keyword>
<dbReference type="SMART" id="SM00347">
    <property type="entry name" value="HTH_MARR"/>
    <property type="match status" value="1"/>
</dbReference>
<evidence type="ECO:0000313" key="6">
    <source>
        <dbReference type="EMBL" id="AFK51290.1"/>
    </source>
</evidence>
<dbReference type="GO" id="GO:0046983">
    <property type="term" value="F:protein dimerization activity"/>
    <property type="evidence" value="ECO:0007669"/>
    <property type="project" value="InterPro"/>
</dbReference>
<dbReference type="GeneID" id="13013183"/>
<dbReference type="Pfam" id="PF02742">
    <property type="entry name" value="Fe_dep_repr_C"/>
    <property type="match status" value="1"/>
</dbReference>
<dbReference type="PANTHER" id="PTHR33238">
    <property type="entry name" value="IRON (METAL) DEPENDENT REPRESSOR, DTXR FAMILY"/>
    <property type="match status" value="1"/>
</dbReference>
<dbReference type="HOGENOM" id="CLU_069532_3_0_2"/>
<dbReference type="InterPro" id="IPR050536">
    <property type="entry name" value="DtxR_MntR_Metal-Reg"/>
</dbReference>
<dbReference type="OrthoDB" id="24735at2157"/>
<evidence type="ECO:0000256" key="4">
    <source>
        <dbReference type="ARBA" id="ARBA00023163"/>
    </source>
</evidence>
<dbReference type="InterPro" id="IPR036390">
    <property type="entry name" value="WH_DNA-bd_sf"/>
</dbReference>
<reference evidence="6 7" key="1">
    <citation type="journal article" date="2012" name="J. Bacteriol.">
        <title>Complete genome sequence of the hyperthermophilic cellulolytic Crenarchaeon 'Thermogladius cellulolyticus' 1633.</title>
        <authorList>
            <person name="Mardanov A.V."/>
            <person name="Kochetkova T.V."/>
            <person name="Beletsky A.V."/>
            <person name="Bonch-Osmolovskaya E.A."/>
            <person name="Ravin N.V."/>
            <person name="Skryabin K.G."/>
        </authorList>
    </citation>
    <scope>NUCLEOTIDE SEQUENCE [LARGE SCALE GENOMIC DNA]</scope>
    <source>
        <strain evidence="7">DSM 22663 / VKM B-2946 / 1633</strain>
    </source>
</reference>
<keyword evidence="4" id="KW-0804">Transcription</keyword>
<dbReference type="GO" id="GO:0046914">
    <property type="term" value="F:transition metal ion binding"/>
    <property type="evidence" value="ECO:0007669"/>
    <property type="project" value="InterPro"/>
</dbReference>
<evidence type="ECO:0000313" key="7">
    <source>
        <dbReference type="Proteomes" id="UP000005270"/>
    </source>
</evidence>
<sequence>MERSRAASNPTARAEDYLEAIYILSLKGKPRVRELARRLCVSPSSVVEFLRRLAEQGYITYKKGGEIKLTEKGLEVAKRIYERHQVLTEFLTFIGVPRDIAEIDACKIEHLLHDETVERITEFVKKLSREQG</sequence>
<dbReference type="AlphaFoldDB" id="I3TEV2"/>